<accession>A0ABU6CS00</accession>
<protein>
    <submittedName>
        <fullName evidence="2">STY0301 family protein</fullName>
    </submittedName>
</protein>
<dbReference type="InterPro" id="IPR049973">
    <property type="entry name" value="STY0301-like"/>
</dbReference>
<reference evidence="3" key="1">
    <citation type="submission" date="2023-07" db="EMBL/GenBank/DDBJ databases">
        <title>The carbon used by Thiothrix.</title>
        <authorList>
            <person name="Chen L."/>
        </authorList>
    </citation>
    <scope>NUCLEOTIDE SEQUENCE [LARGE SCALE GENOMIC DNA]</scope>
</reference>
<keyword evidence="1" id="KW-0732">Signal</keyword>
<gene>
    <name evidence="2" type="ORF">VSS37_01280</name>
</gene>
<dbReference type="RefSeq" id="WP_324692790.1">
    <property type="nucleotide sequence ID" value="NZ_JAYMYJ010000012.1"/>
</dbReference>
<dbReference type="Proteomes" id="UP001308005">
    <property type="component" value="Unassembled WGS sequence"/>
</dbReference>
<proteinExistence type="predicted"/>
<dbReference type="NCBIfam" id="NF042415">
    <property type="entry name" value="STY0301_fam"/>
    <property type="match status" value="1"/>
</dbReference>
<evidence type="ECO:0000313" key="2">
    <source>
        <dbReference type="EMBL" id="MEB4589601.1"/>
    </source>
</evidence>
<dbReference type="EMBL" id="JAYMYJ010000012">
    <property type="protein sequence ID" value="MEB4589601.1"/>
    <property type="molecule type" value="Genomic_DNA"/>
</dbReference>
<feature type="chain" id="PRO_5046826700" evidence="1">
    <location>
        <begin position="21"/>
        <end position="155"/>
    </location>
</feature>
<feature type="signal peptide" evidence="1">
    <location>
        <begin position="1"/>
        <end position="20"/>
    </location>
</feature>
<comment type="caution">
    <text evidence="2">The sequence shown here is derived from an EMBL/GenBank/DDBJ whole genome shotgun (WGS) entry which is preliminary data.</text>
</comment>
<name>A0ABU6CS00_9GAMM</name>
<evidence type="ECO:0000313" key="3">
    <source>
        <dbReference type="Proteomes" id="UP001308005"/>
    </source>
</evidence>
<evidence type="ECO:0000256" key="1">
    <source>
        <dbReference type="SAM" id="SignalP"/>
    </source>
</evidence>
<organism evidence="2 3">
    <name type="scientific">Candidatus Thiothrix phosphatis</name>
    <dbReference type="NCBI Taxonomy" id="3112415"/>
    <lineage>
        <taxon>Bacteria</taxon>
        <taxon>Pseudomonadati</taxon>
        <taxon>Pseudomonadota</taxon>
        <taxon>Gammaproteobacteria</taxon>
        <taxon>Thiotrichales</taxon>
        <taxon>Thiotrichaceae</taxon>
        <taxon>Thiothrix</taxon>
    </lineage>
</organism>
<sequence>MKLKWILLAITPLLAQGAWAEDYTCPASMQVKEQLVSDPADWSVMFANAAGDLVYLDGREASDTLPLVEITLYSGEPKDGSAISQDNADELTEAEEGTSLWTLGSAENQQKNPVYIACNYGSNISTFKKTSAPVKSCSWHFTPDGTNNVLSCTPL</sequence>
<keyword evidence="3" id="KW-1185">Reference proteome</keyword>